<dbReference type="InterPro" id="IPR004839">
    <property type="entry name" value="Aminotransferase_I/II_large"/>
</dbReference>
<feature type="compositionally biased region" description="Polar residues" evidence="7">
    <location>
        <begin position="114"/>
        <end position="124"/>
    </location>
</feature>
<accession>F6G2W2</accession>
<evidence type="ECO:0000313" key="10">
    <source>
        <dbReference type="Proteomes" id="UP000007953"/>
    </source>
</evidence>
<dbReference type="PANTHER" id="PTHR43488">
    <property type="entry name" value="GLUTAMATE-PYRUVATE AMINOTRANSFERASE ALAA"/>
    <property type="match status" value="1"/>
</dbReference>
<dbReference type="GO" id="GO:0004021">
    <property type="term" value="F:L-alanine:2-oxoglutarate aminotransferase activity"/>
    <property type="evidence" value="ECO:0007669"/>
    <property type="project" value="UniProtKB-EC"/>
</dbReference>
<evidence type="ECO:0000256" key="6">
    <source>
        <dbReference type="ARBA" id="ARBA00026106"/>
    </source>
</evidence>
<name>F6G2W2_RALS8</name>
<protein>
    <recommendedName>
        <fullName evidence="6">alanine transaminase</fullName>
        <ecNumber evidence="6">2.6.1.2</ecNumber>
    </recommendedName>
</protein>
<feature type="domain" description="Aminotransferase class I/classII large" evidence="8">
    <location>
        <begin position="163"/>
        <end position="523"/>
    </location>
</feature>
<evidence type="ECO:0000256" key="4">
    <source>
        <dbReference type="ARBA" id="ARBA00022679"/>
    </source>
</evidence>
<dbReference type="InterPro" id="IPR015422">
    <property type="entry name" value="PyrdxlP-dep_Trfase_small"/>
</dbReference>
<reference evidence="9 10" key="1">
    <citation type="journal article" date="2011" name="J. Bacteriol.">
        <title>Complete genome sequence of the plant pathogen Ralstonia solanacearum strain Po82.</title>
        <authorList>
            <person name="Xu J."/>
            <person name="Zheng H.J."/>
            <person name="Liu L."/>
            <person name="Pan Z.C."/>
            <person name="Prior P."/>
            <person name="Tang B."/>
            <person name="Xu J.S."/>
            <person name="Zhang H."/>
            <person name="Tian Q."/>
            <person name="Zhang L.Q."/>
            <person name="Feng J."/>
        </authorList>
    </citation>
    <scope>NUCLEOTIDE SEQUENCE [LARGE SCALE GENOMIC DNA]</scope>
    <source>
        <strain evidence="9 10">Po82</strain>
    </source>
</reference>
<dbReference type="EMBL" id="CP002819">
    <property type="protein sequence ID" value="AEG69328.1"/>
    <property type="molecule type" value="Genomic_DNA"/>
</dbReference>
<dbReference type="AlphaFoldDB" id="F6G2W2"/>
<comment type="similarity">
    <text evidence="2">Belongs to the class-I pyridoxal-phosphate-dependent aminotransferase family.</text>
</comment>
<dbReference type="SUPFAM" id="SSF53383">
    <property type="entry name" value="PLP-dependent transferases"/>
    <property type="match status" value="1"/>
</dbReference>
<dbReference type="eggNOG" id="COG0436">
    <property type="taxonomic scope" value="Bacteria"/>
</dbReference>
<organism evidence="9 10">
    <name type="scientific">Ralstonia solanacearum (strain Po82)</name>
    <dbReference type="NCBI Taxonomy" id="1031711"/>
    <lineage>
        <taxon>Bacteria</taxon>
        <taxon>Pseudomonadati</taxon>
        <taxon>Pseudomonadota</taxon>
        <taxon>Betaproteobacteria</taxon>
        <taxon>Burkholderiales</taxon>
        <taxon>Burkholderiaceae</taxon>
        <taxon>Ralstonia</taxon>
        <taxon>Ralstonia solanacearum species complex</taxon>
    </lineage>
</organism>
<keyword evidence="3 9" id="KW-0032">Aminotransferase</keyword>
<dbReference type="HOGENOM" id="CLU_017584_4_2_4"/>
<proteinExistence type="inferred from homology"/>
<dbReference type="Gene3D" id="3.40.640.10">
    <property type="entry name" value="Type I PLP-dependent aspartate aminotransferase-like (Major domain)"/>
    <property type="match status" value="1"/>
</dbReference>
<evidence type="ECO:0000256" key="1">
    <source>
        <dbReference type="ARBA" id="ARBA00001933"/>
    </source>
</evidence>
<keyword evidence="5" id="KW-0663">Pyridoxal phosphate</keyword>
<keyword evidence="4 9" id="KW-0808">Transferase</keyword>
<evidence type="ECO:0000256" key="3">
    <source>
        <dbReference type="ARBA" id="ARBA00022576"/>
    </source>
</evidence>
<dbReference type="PATRIC" id="fig|1031711.3.peg.1976"/>
<evidence type="ECO:0000256" key="2">
    <source>
        <dbReference type="ARBA" id="ARBA00007441"/>
    </source>
</evidence>
<evidence type="ECO:0000259" key="8">
    <source>
        <dbReference type="Pfam" id="PF00155"/>
    </source>
</evidence>
<evidence type="ECO:0000256" key="7">
    <source>
        <dbReference type="SAM" id="MobiDB-lite"/>
    </source>
</evidence>
<dbReference type="CDD" id="cd00609">
    <property type="entry name" value="AAT_like"/>
    <property type="match status" value="1"/>
</dbReference>
<feature type="region of interest" description="Disordered" evidence="7">
    <location>
        <begin position="88"/>
        <end position="131"/>
    </location>
</feature>
<dbReference type="InterPro" id="IPR015421">
    <property type="entry name" value="PyrdxlP-dep_Trfase_major"/>
</dbReference>
<dbReference type="EC" id="2.6.1.2" evidence="6"/>
<comment type="cofactor">
    <cofactor evidence="1">
        <name>pyridoxal 5'-phosphate</name>
        <dbReference type="ChEBI" id="CHEBI:597326"/>
    </cofactor>
</comment>
<evidence type="ECO:0000313" key="9">
    <source>
        <dbReference type="EMBL" id="AEG69328.1"/>
    </source>
</evidence>
<dbReference type="GO" id="GO:0030170">
    <property type="term" value="F:pyridoxal phosphate binding"/>
    <property type="evidence" value="ECO:0007669"/>
    <property type="project" value="InterPro"/>
</dbReference>
<dbReference type="PANTHER" id="PTHR43488:SF2">
    <property type="entry name" value="GLUTAMATE-PYRUVATE AMINOTRANSFERASE ALAA"/>
    <property type="match status" value="1"/>
</dbReference>
<gene>
    <name evidence="9" type="primary">aatA</name>
    <name evidence="9" type="ordered locus">RSPO_c02030</name>
</gene>
<evidence type="ECO:0000256" key="5">
    <source>
        <dbReference type="ARBA" id="ARBA00022898"/>
    </source>
</evidence>
<dbReference type="KEGG" id="rsn:RSPO_c02030"/>
<dbReference type="Pfam" id="PF00155">
    <property type="entry name" value="Aminotran_1_2"/>
    <property type="match status" value="1"/>
</dbReference>
<dbReference type="InterPro" id="IPR051926">
    <property type="entry name" value="Ala_Aminotransferase"/>
</dbReference>
<dbReference type="InterPro" id="IPR015424">
    <property type="entry name" value="PyrdxlP-dep_Trfase"/>
</dbReference>
<sequence>MKVLRALDGSEEWSFKAGIPSGAPAAARGGRVCGVSGTGRCAAFRGAVARRAGGPRCIAKMRAEVCHNGLNYIFFSLSPAAPQAALEPMERAEPAAPACAPALPRHDRSPAAPRQNTTPNTKPASTPPVKTIQKSAKLNNVCYDIRGPVLEKAKQMEEEGHQIIKLNIGNLAPFGFDAPEEIQQDMIRNLPNSAGYSDSKGIFAARKAVMHYTQQQGIKNVGLDDIYLGNGASELIALATNALLDAGDELLLPAPDYPLWTAMASLSGGTPVHYLCDESNGWMPDLDDIRAKITPNTKGIVVINPNNPTGALYSDELLRGIIAIAREHGLVVFADEVYDKVLFDDNRHTAMASLSEDVLTVTFNSLSKSYRSCGYRAGWMVVSGDKRPAKDYIEGLNMLSSMRLCANVPGQWAIQTALGGYQSIKDLVAPGGRMRRQRDLAYELITAIPGVTCVKPKAALYMFPRLDPSVYPIDDDQTFIRQLLEEERVLLVQGTGFNWHSPDHFRIVFLPHEDDLREAIGRIARFLERYRMRHGTGIRAA</sequence>
<dbReference type="Gene3D" id="3.90.1150.10">
    <property type="entry name" value="Aspartate Aminotransferase, domain 1"/>
    <property type="match status" value="1"/>
</dbReference>
<dbReference type="Proteomes" id="UP000007953">
    <property type="component" value="Chromosome"/>
</dbReference>
<feature type="compositionally biased region" description="Low complexity" evidence="7">
    <location>
        <begin position="94"/>
        <end position="103"/>
    </location>
</feature>